<keyword evidence="1" id="KW-1133">Transmembrane helix</keyword>
<accession>A0ABY4PD09</accession>
<evidence type="ECO:0000313" key="2">
    <source>
        <dbReference type="EMBL" id="UQS83439.1"/>
    </source>
</evidence>
<keyword evidence="1" id="KW-0812">Transmembrane</keyword>
<feature type="transmembrane region" description="Helical" evidence="1">
    <location>
        <begin position="265"/>
        <end position="284"/>
    </location>
</feature>
<gene>
    <name evidence="2" type="ORF">MOO47_06605</name>
</gene>
<evidence type="ECO:0008006" key="4">
    <source>
        <dbReference type="Google" id="ProtNLM"/>
    </source>
</evidence>
<protein>
    <recommendedName>
        <fullName evidence="4">Glucosyltransferase GtrII-like protein</fullName>
    </recommendedName>
</protein>
<feature type="transmembrane region" description="Helical" evidence="1">
    <location>
        <begin position="77"/>
        <end position="99"/>
    </location>
</feature>
<evidence type="ECO:0000313" key="3">
    <source>
        <dbReference type="Proteomes" id="UP000831947"/>
    </source>
</evidence>
<feature type="transmembrane region" description="Helical" evidence="1">
    <location>
        <begin position="106"/>
        <end position="127"/>
    </location>
</feature>
<feature type="transmembrane region" description="Helical" evidence="1">
    <location>
        <begin position="133"/>
        <end position="152"/>
    </location>
</feature>
<proteinExistence type="predicted"/>
<feature type="transmembrane region" description="Helical" evidence="1">
    <location>
        <begin position="164"/>
        <end position="197"/>
    </location>
</feature>
<sequence length="458" mass="53867">MQLRWKKFSKITILIFILDFLLFGSLGYLMPLVGDDLNWWSSWGVHYFFNGTFLHYDGRYLGDLLIILLSHSPYFSFVMYGACAVVLVYLLSKIVLTIFPKISWQLVLLVNSCFLLFLPRSIFQQIWGWHAGFANYLPSLIFPLFYLLLTLQAQNSSKVWSHRYWWLLLIIATLSQLLAEHITLLNCFAVIMVFFFRKHYVPTFVKNCWRPIAIGNFLGAILMFMNEAYWKILLGKDSYRSLNQQQNETLISYLKNMSVLHQQRFLLSCLLIFFLLAFVIWNNWHFNNPTLQITTFVLLSMAIISQLPFIIVAPYGPRCALIFVLLFELVLGLNLAPWITKVQLFLSPLLLVILTFGGLLLVNVARDYHQTFTLARDLSVYQWHQHQPKTYVLNYHNTDLLWTNNNSIDHNFTTLFVNPKSKVVPVDYQTWRKFSKDLKLEQPTDRKILLHRLQEKVH</sequence>
<feature type="transmembrane region" description="Helical" evidence="1">
    <location>
        <begin position="12"/>
        <end position="33"/>
    </location>
</feature>
<keyword evidence="3" id="KW-1185">Reference proteome</keyword>
<dbReference type="RefSeq" id="WP_249512665.1">
    <property type="nucleotide sequence ID" value="NZ_CP093365.1"/>
</dbReference>
<keyword evidence="1" id="KW-0472">Membrane</keyword>
<feature type="transmembrane region" description="Helical" evidence="1">
    <location>
        <begin position="319"/>
        <end position="339"/>
    </location>
</feature>
<name>A0ABY4PD09_9LACO</name>
<feature type="transmembrane region" description="Helical" evidence="1">
    <location>
        <begin position="345"/>
        <end position="365"/>
    </location>
</feature>
<organism evidence="2 3">
    <name type="scientific">Bombilactobacillus thymidiniphilus</name>
    <dbReference type="NCBI Taxonomy" id="2923363"/>
    <lineage>
        <taxon>Bacteria</taxon>
        <taxon>Bacillati</taxon>
        <taxon>Bacillota</taxon>
        <taxon>Bacilli</taxon>
        <taxon>Lactobacillales</taxon>
        <taxon>Lactobacillaceae</taxon>
        <taxon>Bombilactobacillus</taxon>
    </lineage>
</organism>
<dbReference type="Proteomes" id="UP000831947">
    <property type="component" value="Chromosome"/>
</dbReference>
<feature type="transmembrane region" description="Helical" evidence="1">
    <location>
        <begin position="290"/>
        <end position="312"/>
    </location>
</feature>
<reference evidence="2 3" key="1">
    <citation type="journal article" date="2022" name="Int. J. Syst. Evol. Microbiol.">
        <title>Apilactobacillus apisilvae sp. nov., Nicolia spurrieriana gen. nov. sp. nov., Bombilactobacillus folatiphilus sp. nov. and Bombilactobacillus thymidiniphilus sp. nov., four new lactic acid bacterial isolates from stingless bees Tetragonula carbonaria and Austroplebeia australis.</title>
        <authorList>
            <person name="Oliphant S.A."/>
            <person name="Watson-Haigh N.S."/>
            <person name="Sumby K.M."/>
            <person name="Gardner J."/>
            <person name="Groom S."/>
            <person name="Jiranek V."/>
        </authorList>
    </citation>
    <scope>NUCLEOTIDE SEQUENCE [LARGE SCALE GENOMIC DNA]</scope>
    <source>
        <strain evidence="2 3">SG4_A1</strain>
    </source>
</reference>
<dbReference type="EMBL" id="CP093365">
    <property type="protein sequence ID" value="UQS83439.1"/>
    <property type="molecule type" value="Genomic_DNA"/>
</dbReference>
<feature type="transmembrane region" description="Helical" evidence="1">
    <location>
        <begin position="209"/>
        <end position="230"/>
    </location>
</feature>
<evidence type="ECO:0000256" key="1">
    <source>
        <dbReference type="SAM" id="Phobius"/>
    </source>
</evidence>